<evidence type="ECO:0000313" key="8">
    <source>
        <dbReference type="EMBL" id="MBD6614860.1"/>
    </source>
</evidence>
<feature type="transmembrane region" description="Helical" evidence="7">
    <location>
        <begin position="139"/>
        <end position="167"/>
    </location>
</feature>
<accession>A0AA40STU3</accession>
<keyword evidence="4 7" id="KW-1133">Transmembrane helix</keyword>
<feature type="transmembrane region" description="Helical" evidence="7">
    <location>
        <begin position="242"/>
        <end position="267"/>
    </location>
</feature>
<sequence>MMNLRKVWRLFKETFSEWQFNEVSLLASSLAYYTVFSLAPLMVIIITILGAIYGEATAQQQIVDQLQEIVGEEGAQLLATAIANMREDTRGGVLRLIFNFGFFAFGASGVFAQIQYALDKIWEVKPEPRRQIFHFLRKRILTFAMVLVIAFLLFVSYLVSNILVVIVNNLSDLLPGLSYLWQILSFLLSFSILALLFAAIYTILPDAQVAWRSTLVGAAITALLFMVGQFLFGLFLSQIDIGSAYGVAGSFVIVITWIYYAAHILFLGAEFTKVYAKIYGSPIIPEEYAIHISHNDQHESQEPFSSKQDSQRRPKNFR</sequence>
<evidence type="ECO:0000256" key="6">
    <source>
        <dbReference type="SAM" id="MobiDB-lite"/>
    </source>
</evidence>
<feature type="transmembrane region" description="Helical" evidence="7">
    <location>
        <begin position="215"/>
        <end position="236"/>
    </location>
</feature>
<dbReference type="Pfam" id="PF03631">
    <property type="entry name" value="Virul_fac_BrkB"/>
    <property type="match status" value="1"/>
</dbReference>
<keyword evidence="5 7" id="KW-0472">Membrane</keyword>
<evidence type="ECO:0000256" key="1">
    <source>
        <dbReference type="ARBA" id="ARBA00004651"/>
    </source>
</evidence>
<dbReference type="AlphaFoldDB" id="A0AA40STU3"/>
<dbReference type="PANTHER" id="PTHR30213:SF1">
    <property type="entry name" value="INNER MEMBRANE PROTEIN YHJD"/>
    <property type="match status" value="1"/>
</dbReference>
<feature type="transmembrane region" description="Helical" evidence="7">
    <location>
        <begin position="179"/>
        <end position="203"/>
    </location>
</feature>
<evidence type="ECO:0000313" key="9">
    <source>
        <dbReference type="Proteomes" id="UP001165986"/>
    </source>
</evidence>
<proteinExistence type="predicted"/>
<dbReference type="NCBIfam" id="TIGR00765">
    <property type="entry name" value="yihY_not_rbn"/>
    <property type="match status" value="1"/>
</dbReference>
<reference evidence="8" key="1">
    <citation type="submission" date="2019-07" db="EMBL/GenBank/DDBJ databases">
        <title>Toxilogical consequences of a new and cryptic species of cyanobacteria (Komarekiella delphini-convector) recovered from the epidermis of a bottlenose dolphin and 1500 ft. in the air.</title>
        <authorList>
            <person name="Brown A.O."/>
            <person name="Dvorak P."/>
            <person name="Villanueva C.D."/>
            <person name="Foss A.J."/>
            <person name="Garvey A.D."/>
            <person name="Gibson Q.A."/>
            <person name="Johansen J.R."/>
            <person name="Casamatta D.A."/>
        </authorList>
    </citation>
    <scope>NUCLEOTIDE SEQUENCE</scope>
    <source>
        <strain evidence="8">SJRDD-AB1</strain>
    </source>
</reference>
<evidence type="ECO:0000256" key="7">
    <source>
        <dbReference type="SAM" id="Phobius"/>
    </source>
</evidence>
<dbReference type="EMBL" id="VJXY01000002">
    <property type="protein sequence ID" value="MBD6614860.1"/>
    <property type="molecule type" value="Genomic_DNA"/>
</dbReference>
<gene>
    <name evidence="8" type="ORF">FNW02_03060</name>
</gene>
<dbReference type="GO" id="GO:0005886">
    <property type="term" value="C:plasma membrane"/>
    <property type="evidence" value="ECO:0007669"/>
    <property type="project" value="UniProtKB-SubCell"/>
</dbReference>
<feature type="transmembrane region" description="Helical" evidence="7">
    <location>
        <begin position="96"/>
        <end position="118"/>
    </location>
</feature>
<dbReference type="PANTHER" id="PTHR30213">
    <property type="entry name" value="INNER MEMBRANE PROTEIN YHJD"/>
    <property type="match status" value="1"/>
</dbReference>
<evidence type="ECO:0000256" key="3">
    <source>
        <dbReference type="ARBA" id="ARBA00022692"/>
    </source>
</evidence>
<dbReference type="InterPro" id="IPR017039">
    <property type="entry name" value="Virul_fac_BrkB"/>
</dbReference>
<dbReference type="PIRSF" id="PIRSF035875">
    <property type="entry name" value="RNase_BN"/>
    <property type="match status" value="1"/>
</dbReference>
<keyword evidence="3 7" id="KW-0812">Transmembrane</keyword>
<evidence type="ECO:0000256" key="4">
    <source>
        <dbReference type="ARBA" id="ARBA00022989"/>
    </source>
</evidence>
<feature type="transmembrane region" description="Helical" evidence="7">
    <location>
        <begin position="30"/>
        <end position="53"/>
    </location>
</feature>
<feature type="region of interest" description="Disordered" evidence="6">
    <location>
        <begin position="299"/>
        <end position="318"/>
    </location>
</feature>
<comment type="subcellular location">
    <subcellularLocation>
        <location evidence="1">Cell membrane</location>
        <topology evidence="1">Multi-pass membrane protein</topology>
    </subcellularLocation>
</comment>
<name>A0AA40STU3_9NOST</name>
<protein>
    <submittedName>
        <fullName evidence="8">YihY/virulence factor BrkB family protein</fullName>
    </submittedName>
</protein>
<keyword evidence="2" id="KW-1003">Cell membrane</keyword>
<evidence type="ECO:0000256" key="5">
    <source>
        <dbReference type="ARBA" id="ARBA00023136"/>
    </source>
</evidence>
<keyword evidence="9" id="KW-1185">Reference proteome</keyword>
<comment type="caution">
    <text evidence="8">The sequence shown here is derived from an EMBL/GenBank/DDBJ whole genome shotgun (WGS) entry which is preliminary data.</text>
</comment>
<organism evidence="8 9">
    <name type="scientific">Komarekiella delphini-convector SJRDD-AB1</name>
    <dbReference type="NCBI Taxonomy" id="2593771"/>
    <lineage>
        <taxon>Bacteria</taxon>
        <taxon>Bacillati</taxon>
        <taxon>Cyanobacteriota</taxon>
        <taxon>Cyanophyceae</taxon>
        <taxon>Nostocales</taxon>
        <taxon>Nostocaceae</taxon>
        <taxon>Komarekiella</taxon>
        <taxon>Komarekiella delphini-convector</taxon>
    </lineage>
</organism>
<dbReference type="Proteomes" id="UP001165986">
    <property type="component" value="Unassembled WGS sequence"/>
</dbReference>
<evidence type="ECO:0000256" key="2">
    <source>
        <dbReference type="ARBA" id="ARBA00022475"/>
    </source>
</evidence>